<dbReference type="Proteomes" id="UP000054477">
    <property type="component" value="Unassembled WGS sequence"/>
</dbReference>
<dbReference type="OrthoDB" id="2939423at2759"/>
<dbReference type="EMBL" id="KN838611">
    <property type="protein sequence ID" value="KIK01195.1"/>
    <property type="molecule type" value="Genomic_DNA"/>
</dbReference>
<evidence type="ECO:0000256" key="1">
    <source>
        <dbReference type="SAM" id="MobiDB-lite"/>
    </source>
</evidence>
<sequence>MPPSQNTTPELYLSLLSGRHSDVSHLSTEQCHPFPNDPDRLMDLLDALAAVCIRKEKGEVFFVSLAMDLKAVTLYVSSNKSVPATVISHLHKIQGQLKELRKVVEPNPSIPADNETSPDPNKTQSRTDGELELQKTIYEHSYSKLRRRFFKRAPAILAIYKTTVKSLQANDKDAERLHLTHWALEHIQGLLQNDRPPCSLTDLIETIDGMSAVWRDCLNAAGSEDILTRWDNLIYADRIRKLSLRRLLKKLFTLHHHIRTITRIAWSRRLSPFLEGQFDVVSVPAARGDISITFSQQDVLPVIFPLGEQKELLVCDELLKRLREKATNEGIELKNGTKLSMKTVVHAESTLLAYHLQHLDINPYHYFGGSKLSCHGCATLFSSFNLVAESFHHPQFFTKGCHNKIYLRWSCPSLLPLEQSKRLQPGTPSLDTEVRKKMIAALSTELSAYVNELRAVVEGPSRPQLDSTTASGDSRESAKEGRRLLKVRMEAGMCE</sequence>
<dbReference type="STRING" id="1095629.A0A0C9WRH2"/>
<proteinExistence type="predicted"/>
<reference evidence="3" key="2">
    <citation type="submission" date="2015-01" db="EMBL/GenBank/DDBJ databases">
        <title>Evolutionary Origins and Diversification of the Mycorrhizal Mutualists.</title>
        <authorList>
            <consortium name="DOE Joint Genome Institute"/>
            <consortium name="Mycorrhizal Genomics Consortium"/>
            <person name="Kohler A."/>
            <person name="Kuo A."/>
            <person name="Nagy L.G."/>
            <person name="Floudas D."/>
            <person name="Copeland A."/>
            <person name="Barry K.W."/>
            <person name="Cichocki N."/>
            <person name="Veneault-Fourrey C."/>
            <person name="LaButti K."/>
            <person name="Lindquist E.A."/>
            <person name="Lipzen A."/>
            <person name="Lundell T."/>
            <person name="Morin E."/>
            <person name="Murat C."/>
            <person name="Riley R."/>
            <person name="Ohm R."/>
            <person name="Sun H."/>
            <person name="Tunlid A."/>
            <person name="Henrissat B."/>
            <person name="Grigoriev I.V."/>
            <person name="Hibbett D.S."/>
            <person name="Martin F."/>
        </authorList>
    </citation>
    <scope>NUCLEOTIDE SEQUENCE [LARGE SCALE GENOMIC DNA]</scope>
    <source>
        <strain evidence="3">LaAM-08-1</strain>
    </source>
</reference>
<dbReference type="HOGENOM" id="CLU_040948_0_0_1"/>
<organism evidence="2 3">
    <name type="scientific">Laccaria amethystina LaAM-08-1</name>
    <dbReference type="NCBI Taxonomy" id="1095629"/>
    <lineage>
        <taxon>Eukaryota</taxon>
        <taxon>Fungi</taxon>
        <taxon>Dikarya</taxon>
        <taxon>Basidiomycota</taxon>
        <taxon>Agaricomycotina</taxon>
        <taxon>Agaricomycetes</taxon>
        <taxon>Agaricomycetidae</taxon>
        <taxon>Agaricales</taxon>
        <taxon>Agaricineae</taxon>
        <taxon>Hydnangiaceae</taxon>
        <taxon>Laccaria</taxon>
    </lineage>
</organism>
<dbReference type="AlphaFoldDB" id="A0A0C9WRH2"/>
<protein>
    <submittedName>
        <fullName evidence="2">Uncharacterized protein</fullName>
    </submittedName>
</protein>
<gene>
    <name evidence="2" type="ORF">K443DRAFT_578331</name>
</gene>
<feature type="region of interest" description="Disordered" evidence="1">
    <location>
        <begin position="106"/>
        <end position="129"/>
    </location>
</feature>
<name>A0A0C9WRH2_9AGAR</name>
<feature type="region of interest" description="Disordered" evidence="1">
    <location>
        <begin position="460"/>
        <end position="481"/>
    </location>
</feature>
<evidence type="ECO:0000313" key="3">
    <source>
        <dbReference type="Proteomes" id="UP000054477"/>
    </source>
</evidence>
<accession>A0A0C9WRH2</accession>
<dbReference type="Pfam" id="PF14441">
    <property type="entry name" value="OTT_1508_deam"/>
    <property type="match status" value="1"/>
</dbReference>
<reference evidence="2 3" key="1">
    <citation type="submission" date="2014-04" db="EMBL/GenBank/DDBJ databases">
        <authorList>
            <consortium name="DOE Joint Genome Institute"/>
            <person name="Kuo A."/>
            <person name="Kohler A."/>
            <person name="Nagy L.G."/>
            <person name="Floudas D."/>
            <person name="Copeland A."/>
            <person name="Barry K.W."/>
            <person name="Cichocki N."/>
            <person name="Veneault-Fourrey C."/>
            <person name="LaButti K."/>
            <person name="Lindquist E.A."/>
            <person name="Lipzen A."/>
            <person name="Lundell T."/>
            <person name="Morin E."/>
            <person name="Murat C."/>
            <person name="Sun H."/>
            <person name="Tunlid A."/>
            <person name="Henrissat B."/>
            <person name="Grigoriev I.V."/>
            <person name="Hibbett D.S."/>
            <person name="Martin F."/>
            <person name="Nordberg H.P."/>
            <person name="Cantor M.N."/>
            <person name="Hua S.X."/>
        </authorList>
    </citation>
    <scope>NUCLEOTIDE SEQUENCE [LARGE SCALE GENOMIC DNA]</scope>
    <source>
        <strain evidence="2 3">LaAM-08-1</strain>
    </source>
</reference>
<feature type="compositionally biased region" description="Polar residues" evidence="1">
    <location>
        <begin position="114"/>
        <end position="124"/>
    </location>
</feature>
<evidence type="ECO:0000313" key="2">
    <source>
        <dbReference type="EMBL" id="KIK01195.1"/>
    </source>
</evidence>
<dbReference type="InterPro" id="IPR027796">
    <property type="entry name" value="OTT_1508_deam-like"/>
</dbReference>
<keyword evidence="3" id="KW-1185">Reference proteome</keyword>